<evidence type="ECO:0000259" key="2">
    <source>
        <dbReference type="Pfam" id="PF04273"/>
    </source>
</evidence>
<dbReference type="Pfam" id="PF04273">
    <property type="entry name" value="BLH_phosphatase"/>
    <property type="match status" value="1"/>
</dbReference>
<keyword evidence="4" id="KW-1185">Reference proteome</keyword>
<gene>
    <name evidence="3" type="ORF">C7451_105263</name>
</gene>
<name>A0A2V3V6Y4_9SPHN</name>
<dbReference type="Proteomes" id="UP000248014">
    <property type="component" value="Unassembled WGS sequence"/>
</dbReference>
<dbReference type="InterPro" id="IPR029021">
    <property type="entry name" value="Prot-tyrosine_phosphatase-like"/>
</dbReference>
<evidence type="ECO:0000256" key="1">
    <source>
        <dbReference type="SAM" id="SignalP"/>
    </source>
</evidence>
<accession>A0A2V3V6Y4</accession>
<evidence type="ECO:0000313" key="3">
    <source>
        <dbReference type="EMBL" id="PXW76488.1"/>
    </source>
</evidence>
<reference evidence="3 4" key="1">
    <citation type="submission" date="2018-05" db="EMBL/GenBank/DDBJ databases">
        <title>Genomic Encyclopedia of Type Strains, Phase IV (KMG-IV): sequencing the most valuable type-strain genomes for metagenomic binning, comparative biology and taxonomic classification.</title>
        <authorList>
            <person name="Goeker M."/>
        </authorList>
    </citation>
    <scope>NUCLEOTIDE SEQUENCE [LARGE SCALE GENOMIC DNA]</scope>
    <source>
        <strain evidence="3 4">DSM 3183</strain>
    </source>
</reference>
<dbReference type="GO" id="GO:0016787">
    <property type="term" value="F:hydrolase activity"/>
    <property type="evidence" value="ECO:0007669"/>
    <property type="project" value="InterPro"/>
</dbReference>
<dbReference type="Gene3D" id="3.90.190.10">
    <property type="entry name" value="Protein tyrosine phosphatase superfamily"/>
    <property type="match status" value="1"/>
</dbReference>
<dbReference type="PROSITE" id="PS51257">
    <property type="entry name" value="PROKAR_LIPOPROTEIN"/>
    <property type="match status" value="1"/>
</dbReference>
<sequence length="202" mass="21061">MSDMRRKTFRTPAVLALALLALAGCKDRSQSDRSPVQMPPILASATAAPSAMKETTMFTPLTDTVQVSPQITLDQVAAAKAEGVTMIINNRPDGEDPGAPQSAEIEAAARAAGIDYVSIPVTHAGFSAPQVEAMIAALDKAEAGGGKVLAYCRSGTRSTLLWSLAQAKQGQNPAELTRIAAQAGYDLNPIRPMLDALSGQAD</sequence>
<dbReference type="NCBIfam" id="TIGR01244">
    <property type="entry name" value="TIGR01244 family sulfur transferase"/>
    <property type="match status" value="1"/>
</dbReference>
<comment type="caution">
    <text evidence="3">The sequence shown here is derived from an EMBL/GenBank/DDBJ whole genome shotgun (WGS) entry which is preliminary data.</text>
</comment>
<feature type="domain" description="Beta-lactamase hydrolase-like protein phosphatase-like" evidence="2">
    <location>
        <begin position="60"/>
        <end position="168"/>
    </location>
</feature>
<keyword evidence="1" id="KW-0732">Signal</keyword>
<protein>
    <submittedName>
        <fullName evidence="3">Uncharacterized protein (TIGR01244 family)</fullName>
    </submittedName>
</protein>
<feature type="chain" id="PRO_5015912468" evidence="1">
    <location>
        <begin position="24"/>
        <end position="202"/>
    </location>
</feature>
<dbReference type="InterPro" id="IPR005939">
    <property type="entry name" value="BLH_phosphatase-like"/>
</dbReference>
<evidence type="ECO:0000313" key="4">
    <source>
        <dbReference type="Proteomes" id="UP000248014"/>
    </source>
</evidence>
<dbReference type="AlphaFoldDB" id="A0A2V3V6Y4"/>
<organism evidence="3 4">
    <name type="scientific">Blastomonas natatoria</name>
    <dbReference type="NCBI Taxonomy" id="34015"/>
    <lineage>
        <taxon>Bacteria</taxon>
        <taxon>Pseudomonadati</taxon>
        <taxon>Pseudomonadota</taxon>
        <taxon>Alphaproteobacteria</taxon>
        <taxon>Sphingomonadales</taxon>
        <taxon>Sphingomonadaceae</taxon>
        <taxon>Blastomonas</taxon>
    </lineage>
</organism>
<dbReference type="CDD" id="cd14503">
    <property type="entry name" value="PTP-bact"/>
    <property type="match status" value="1"/>
</dbReference>
<dbReference type="SUPFAM" id="SSF52799">
    <property type="entry name" value="(Phosphotyrosine protein) phosphatases II"/>
    <property type="match status" value="1"/>
</dbReference>
<proteinExistence type="predicted"/>
<dbReference type="EMBL" id="QJJM01000005">
    <property type="protein sequence ID" value="PXW76488.1"/>
    <property type="molecule type" value="Genomic_DNA"/>
</dbReference>
<feature type="signal peptide" evidence="1">
    <location>
        <begin position="1"/>
        <end position="23"/>
    </location>
</feature>